<name>A0A2C9KTJ9_BIOGL</name>
<gene>
    <name evidence="2" type="primary">106075055</name>
</gene>
<keyword evidence="1" id="KW-1133">Transmembrane helix</keyword>
<dbReference type="OrthoDB" id="6072984at2759"/>
<dbReference type="VEuPathDB" id="VectorBase:BGLB023393"/>
<dbReference type="KEGG" id="bgt:106075055"/>
<dbReference type="VEuPathDB" id="VectorBase:BGLAX_043575"/>
<dbReference type="Proteomes" id="UP000076420">
    <property type="component" value="Unassembled WGS sequence"/>
</dbReference>
<sequence>MTCIRRRCGCQSGYYYNTTRQGCHSALKRGQLCDPSTEKMCEFPDLICAREKTSTASYTCQQNQNTNDPDFQENTSEDNSNTGIIAVAVVGWVAAPAAVIIVFVICSRNRKKSLSEGILETQSVQGTIASKSSPKTADLQSTTNLSPPEIADMLSKVCALDGPNMKPNIFTKSLTSANTDLPIGKSTSASGHSKMYTYDSPDSLEHTYDVINTVQFLADTNDDAYEKVIQNVRTPQENDYDNSNI</sequence>
<keyword evidence="1" id="KW-0472">Membrane</keyword>
<evidence type="ECO:0000313" key="3">
    <source>
        <dbReference type="Proteomes" id="UP000076420"/>
    </source>
</evidence>
<accession>A0A2C9KTJ9</accession>
<protein>
    <submittedName>
        <fullName evidence="2">Uncharacterized protein</fullName>
    </submittedName>
</protein>
<dbReference type="EnsemblMetazoa" id="BGLB023393-RA">
    <property type="protein sequence ID" value="BGLB023393-PA"/>
    <property type="gene ID" value="BGLB023393"/>
</dbReference>
<feature type="transmembrane region" description="Helical" evidence="1">
    <location>
        <begin position="84"/>
        <end position="106"/>
    </location>
</feature>
<proteinExistence type="predicted"/>
<evidence type="ECO:0000313" key="2">
    <source>
        <dbReference type="EnsemblMetazoa" id="BGLB023393-PA"/>
    </source>
</evidence>
<organism evidence="2 3">
    <name type="scientific">Biomphalaria glabrata</name>
    <name type="common">Bloodfluke planorb</name>
    <name type="synonym">Freshwater snail</name>
    <dbReference type="NCBI Taxonomy" id="6526"/>
    <lineage>
        <taxon>Eukaryota</taxon>
        <taxon>Metazoa</taxon>
        <taxon>Spiralia</taxon>
        <taxon>Lophotrochozoa</taxon>
        <taxon>Mollusca</taxon>
        <taxon>Gastropoda</taxon>
        <taxon>Heterobranchia</taxon>
        <taxon>Euthyneura</taxon>
        <taxon>Panpulmonata</taxon>
        <taxon>Hygrophila</taxon>
        <taxon>Lymnaeoidea</taxon>
        <taxon>Planorbidae</taxon>
        <taxon>Biomphalaria</taxon>
    </lineage>
</organism>
<keyword evidence="1" id="KW-0812">Transmembrane</keyword>
<evidence type="ECO:0000256" key="1">
    <source>
        <dbReference type="SAM" id="Phobius"/>
    </source>
</evidence>
<reference evidence="2" key="1">
    <citation type="submission" date="2020-05" db="UniProtKB">
        <authorList>
            <consortium name="EnsemblMetazoa"/>
        </authorList>
    </citation>
    <scope>IDENTIFICATION</scope>
    <source>
        <strain evidence="2">BB02</strain>
    </source>
</reference>
<dbReference type="AlphaFoldDB" id="A0A2C9KTJ9"/>